<keyword evidence="2" id="KW-1185">Reference proteome</keyword>
<reference evidence="1 2" key="1">
    <citation type="submission" date="2024-01" db="EMBL/GenBank/DDBJ databases">
        <title>The genomes of 5 underutilized Papilionoideae crops provide insights into root nodulation and disease resistance.</title>
        <authorList>
            <person name="Yuan L."/>
        </authorList>
    </citation>
    <scope>NUCLEOTIDE SEQUENCE [LARGE SCALE GENOMIC DNA]</scope>
    <source>
        <strain evidence="1">LY-2023</strain>
        <tissue evidence="1">Leaf</tissue>
    </source>
</reference>
<name>A0AAN9FPW8_CLITE</name>
<proteinExistence type="predicted"/>
<organism evidence="1 2">
    <name type="scientific">Clitoria ternatea</name>
    <name type="common">Butterfly pea</name>
    <dbReference type="NCBI Taxonomy" id="43366"/>
    <lineage>
        <taxon>Eukaryota</taxon>
        <taxon>Viridiplantae</taxon>
        <taxon>Streptophyta</taxon>
        <taxon>Embryophyta</taxon>
        <taxon>Tracheophyta</taxon>
        <taxon>Spermatophyta</taxon>
        <taxon>Magnoliopsida</taxon>
        <taxon>eudicotyledons</taxon>
        <taxon>Gunneridae</taxon>
        <taxon>Pentapetalae</taxon>
        <taxon>rosids</taxon>
        <taxon>fabids</taxon>
        <taxon>Fabales</taxon>
        <taxon>Fabaceae</taxon>
        <taxon>Papilionoideae</taxon>
        <taxon>50 kb inversion clade</taxon>
        <taxon>NPAAA clade</taxon>
        <taxon>indigoferoid/millettioid clade</taxon>
        <taxon>Phaseoleae</taxon>
        <taxon>Clitoria</taxon>
    </lineage>
</organism>
<gene>
    <name evidence="1" type="ORF">RJT34_25501</name>
</gene>
<accession>A0AAN9FPW8</accession>
<evidence type="ECO:0000313" key="1">
    <source>
        <dbReference type="EMBL" id="KAK7280437.1"/>
    </source>
</evidence>
<protein>
    <submittedName>
        <fullName evidence="1">Uncharacterized protein</fullName>
    </submittedName>
</protein>
<sequence length="113" mass="13347">MLRAYDEMNWSFSIDTLILTGLRSYFISIIESYITYSKMNVKWHKGVSNDFNPLQRLLYRDLPLYSFVLGMKLFSKIIEFFVDHGEWKPFSFGRVPSLFCLSDSQKHSLSTQN</sequence>
<dbReference type="Proteomes" id="UP001359559">
    <property type="component" value="Unassembled WGS sequence"/>
</dbReference>
<comment type="caution">
    <text evidence="1">The sequence shown here is derived from an EMBL/GenBank/DDBJ whole genome shotgun (WGS) entry which is preliminary data.</text>
</comment>
<evidence type="ECO:0000313" key="2">
    <source>
        <dbReference type="Proteomes" id="UP001359559"/>
    </source>
</evidence>
<dbReference type="EMBL" id="JAYKXN010000006">
    <property type="protein sequence ID" value="KAK7280437.1"/>
    <property type="molecule type" value="Genomic_DNA"/>
</dbReference>
<dbReference type="AlphaFoldDB" id="A0AAN9FPW8"/>